<dbReference type="PANTHER" id="PTHR47592">
    <property type="entry name" value="PBF68 PROTEIN"/>
    <property type="match status" value="1"/>
</dbReference>
<feature type="region of interest" description="Disordered" evidence="2">
    <location>
        <begin position="50"/>
        <end position="87"/>
    </location>
</feature>
<comment type="caution">
    <text evidence="4">The sequence shown here is derived from an EMBL/GenBank/DDBJ whole genome shotgun (WGS) entry which is preliminary data.</text>
</comment>
<dbReference type="EMBL" id="JABTTQ020000004">
    <property type="protein sequence ID" value="KAK6158565.1"/>
    <property type="molecule type" value="Genomic_DNA"/>
</dbReference>
<dbReference type="SUPFAM" id="SSF53098">
    <property type="entry name" value="Ribonuclease H-like"/>
    <property type="match status" value="1"/>
</dbReference>
<keyword evidence="1" id="KW-0863">Zinc-finger</keyword>
<gene>
    <name evidence="4" type="ORF">DH2020_005879</name>
</gene>
<dbReference type="Gene3D" id="3.30.420.10">
    <property type="entry name" value="Ribonuclease H-like superfamily/Ribonuclease H"/>
    <property type="match status" value="1"/>
</dbReference>
<dbReference type="InterPro" id="IPR001878">
    <property type="entry name" value="Znf_CCHC"/>
</dbReference>
<feature type="compositionally biased region" description="Basic residues" evidence="2">
    <location>
        <begin position="74"/>
        <end position="87"/>
    </location>
</feature>
<sequence>MILNESFQLAAIIKKLPPLWKDFKNYLKHKRKEMGFEDLIVRLRIEEDNRKSEVKSSKSGMEAKTNLTESSTSKKCKHSGKNKGKAKKFKGNCYNCGKPNHMVKYCRHPKKGNQGGNQQTNVTEDKSVPIDMSELDLTVVVFEANMMDNLREWWIDTGATRHICADKEMFSSYILINGRKTSWGLARLCSRSKDEALVAFKTYKNEVENQLNFIIKMIRSDRGGEYVAPFEEFCSEAGIIHQTICSLLTSI</sequence>
<dbReference type="InterPro" id="IPR036875">
    <property type="entry name" value="Znf_CCHC_sf"/>
</dbReference>
<proteinExistence type="predicted"/>
<dbReference type="SUPFAM" id="SSF57756">
    <property type="entry name" value="Retrovirus zinc finger-like domains"/>
    <property type="match status" value="1"/>
</dbReference>
<dbReference type="InterPro" id="IPR036397">
    <property type="entry name" value="RNaseH_sf"/>
</dbReference>
<evidence type="ECO:0000313" key="4">
    <source>
        <dbReference type="EMBL" id="KAK6158565.1"/>
    </source>
</evidence>
<keyword evidence="1" id="KW-0479">Metal-binding</keyword>
<evidence type="ECO:0000259" key="3">
    <source>
        <dbReference type="PROSITE" id="PS50158"/>
    </source>
</evidence>
<dbReference type="PROSITE" id="PS50158">
    <property type="entry name" value="ZF_CCHC"/>
    <property type="match status" value="1"/>
</dbReference>
<dbReference type="InterPro" id="IPR012337">
    <property type="entry name" value="RNaseH-like_sf"/>
</dbReference>
<dbReference type="PANTHER" id="PTHR47592:SF27">
    <property type="entry name" value="OS08G0421700 PROTEIN"/>
    <property type="match status" value="1"/>
</dbReference>
<protein>
    <recommendedName>
        <fullName evidence="3">CCHC-type domain-containing protein</fullName>
    </recommendedName>
</protein>
<keyword evidence="1" id="KW-0862">Zinc</keyword>
<evidence type="ECO:0000256" key="1">
    <source>
        <dbReference type="PROSITE-ProRule" id="PRU00047"/>
    </source>
</evidence>
<organism evidence="4 5">
    <name type="scientific">Rehmannia glutinosa</name>
    <name type="common">Chinese foxglove</name>
    <dbReference type="NCBI Taxonomy" id="99300"/>
    <lineage>
        <taxon>Eukaryota</taxon>
        <taxon>Viridiplantae</taxon>
        <taxon>Streptophyta</taxon>
        <taxon>Embryophyta</taxon>
        <taxon>Tracheophyta</taxon>
        <taxon>Spermatophyta</taxon>
        <taxon>Magnoliopsida</taxon>
        <taxon>eudicotyledons</taxon>
        <taxon>Gunneridae</taxon>
        <taxon>Pentapetalae</taxon>
        <taxon>asterids</taxon>
        <taxon>lamiids</taxon>
        <taxon>Lamiales</taxon>
        <taxon>Orobanchaceae</taxon>
        <taxon>Rehmannieae</taxon>
        <taxon>Rehmannia</taxon>
    </lineage>
</organism>
<name>A0ABR0XH99_REHGL</name>
<dbReference type="Proteomes" id="UP001318860">
    <property type="component" value="Unassembled WGS sequence"/>
</dbReference>
<evidence type="ECO:0000313" key="5">
    <source>
        <dbReference type="Proteomes" id="UP001318860"/>
    </source>
</evidence>
<reference evidence="4 5" key="1">
    <citation type="journal article" date="2021" name="Comput. Struct. Biotechnol. J.">
        <title>De novo genome assembly of the potent medicinal plant Rehmannia glutinosa using nanopore technology.</title>
        <authorList>
            <person name="Ma L."/>
            <person name="Dong C."/>
            <person name="Song C."/>
            <person name="Wang X."/>
            <person name="Zheng X."/>
            <person name="Niu Y."/>
            <person name="Chen S."/>
            <person name="Feng W."/>
        </authorList>
    </citation>
    <scope>NUCLEOTIDE SEQUENCE [LARGE SCALE GENOMIC DNA]</scope>
    <source>
        <strain evidence="4">DH-2019</strain>
    </source>
</reference>
<keyword evidence="5" id="KW-1185">Reference proteome</keyword>
<evidence type="ECO:0000256" key="2">
    <source>
        <dbReference type="SAM" id="MobiDB-lite"/>
    </source>
</evidence>
<feature type="domain" description="CCHC-type" evidence="3">
    <location>
        <begin position="93"/>
        <end position="107"/>
    </location>
</feature>
<accession>A0ABR0XH99</accession>